<organism evidence="2 3">
    <name type="scientific">Mycobacterium phage Thonko</name>
    <dbReference type="NCBI Taxonomy" id="2282910"/>
    <lineage>
        <taxon>Viruses</taxon>
        <taxon>Duplodnaviria</taxon>
        <taxon>Heunggongvirae</taxon>
        <taxon>Uroviricota</taxon>
        <taxon>Caudoviricetes</taxon>
        <taxon>Bclasvirinae</taxon>
        <taxon>Thonkovirus</taxon>
        <taxon>Thonkovirus thonko</taxon>
    </lineage>
</organism>
<evidence type="ECO:0000259" key="1">
    <source>
        <dbReference type="PROSITE" id="PS50943"/>
    </source>
</evidence>
<dbReference type="PROSITE" id="PS50943">
    <property type="entry name" value="HTH_CROC1"/>
    <property type="match status" value="1"/>
</dbReference>
<gene>
    <name evidence="2" type="primary">44</name>
    <name evidence="2" type="ORF">PBI_THONKO_44</name>
</gene>
<dbReference type="GeneID" id="60320799"/>
<dbReference type="Pfam" id="PF13560">
    <property type="entry name" value="HTH_31"/>
    <property type="match status" value="1"/>
</dbReference>
<sequence length="126" mass="13937">MKPATYADGYGELIAAHRAYLGLSQRGMAKRLGMDRRSYQRVENSVDQCPPGLIDSIEKVVAEFDDKVDHLIETIETWPGGDGPTITVDTDPRREWERSIARRAVVIANAPASLTLVGEQPNERSA</sequence>
<dbReference type="Proteomes" id="UP000259812">
    <property type="component" value="Genome"/>
</dbReference>
<evidence type="ECO:0000313" key="3">
    <source>
        <dbReference type="Proteomes" id="UP000259812"/>
    </source>
</evidence>
<protein>
    <submittedName>
        <fullName evidence="2">Helix-turn-helix DNA binding domain protein</fullName>
    </submittedName>
</protein>
<evidence type="ECO:0000313" key="2">
    <source>
        <dbReference type="EMBL" id="AXN53316.1"/>
    </source>
</evidence>
<proteinExistence type="predicted"/>
<dbReference type="EMBL" id="MH632120">
    <property type="protein sequence ID" value="AXN53316.1"/>
    <property type="molecule type" value="Genomic_DNA"/>
</dbReference>
<reference evidence="3" key="1">
    <citation type="submission" date="2018-07" db="EMBL/GenBank/DDBJ databases">
        <authorList>
            <person name="Quirk P.G."/>
            <person name="Krulwich T.A."/>
        </authorList>
    </citation>
    <scope>NUCLEOTIDE SEQUENCE [LARGE SCALE GENOMIC DNA]</scope>
</reference>
<dbReference type="InterPro" id="IPR010982">
    <property type="entry name" value="Lambda_DNA-bd_dom_sf"/>
</dbReference>
<dbReference type="SUPFAM" id="SSF47413">
    <property type="entry name" value="lambda repressor-like DNA-binding domains"/>
    <property type="match status" value="1"/>
</dbReference>
<accession>A0A346FC91</accession>
<dbReference type="RefSeq" id="YP_009949395.1">
    <property type="nucleotide sequence ID" value="NC_051580.1"/>
</dbReference>
<dbReference type="KEGG" id="vg:60320799"/>
<dbReference type="CDD" id="cd00093">
    <property type="entry name" value="HTH_XRE"/>
    <property type="match status" value="1"/>
</dbReference>
<dbReference type="GO" id="GO:0003677">
    <property type="term" value="F:DNA binding"/>
    <property type="evidence" value="ECO:0007669"/>
    <property type="project" value="InterPro"/>
</dbReference>
<feature type="domain" description="HTH cro/C1-type" evidence="1">
    <location>
        <begin position="14"/>
        <end position="44"/>
    </location>
</feature>
<dbReference type="InterPro" id="IPR001387">
    <property type="entry name" value="Cro/C1-type_HTH"/>
</dbReference>
<keyword evidence="3" id="KW-1185">Reference proteome</keyword>
<name>A0A346FC91_9CAUD</name>
<dbReference type="Gene3D" id="1.10.260.40">
    <property type="entry name" value="lambda repressor-like DNA-binding domains"/>
    <property type="match status" value="1"/>
</dbReference>